<dbReference type="Proteomes" id="UP000297239">
    <property type="component" value="Unassembled WGS sequence"/>
</dbReference>
<gene>
    <name evidence="1" type="ORF">EHQ18_09130</name>
</gene>
<name>A0A6N4Q164_9LEPT</name>
<proteinExistence type="predicted"/>
<dbReference type="AlphaFoldDB" id="A0A6N4Q164"/>
<keyword evidence="2" id="KW-1185">Reference proteome</keyword>
<dbReference type="EMBL" id="RQFF01000027">
    <property type="protein sequence ID" value="TGK70602.1"/>
    <property type="molecule type" value="Genomic_DNA"/>
</dbReference>
<evidence type="ECO:0000313" key="1">
    <source>
        <dbReference type="EMBL" id="TGK70602.1"/>
    </source>
</evidence>
<evidence type="ECO:0000313" key="2">
    <source>
        <dbReference type="Proteomes" id="UP000297239"/>
    </source>
</evidence>
<protein>
    <submittedName>
        <fullName evidence="1">Uncharacterized protein</fullName>
    </submittedName>
</protein>
<reference evidence="1" key="1">
    <citation type="journal article" date="2019" name="PLoS Negl. Trop. Dis.">
        <title>Revisiting the worldwide diversity of Leptospira species in the environment.</title>
        <authorList>
            <person name="Vincent A.T."/>
            <person name="Schiettekatte O."/>
            <person name="Bourhy P."/>
            <person name="Veyrier F.J."/>
            <person name="Picardeau M."/>
        </authorList>
    </citation>
    <scope>NUCLEOTIDE SEQUENCE [LARGE SCALE GENOMIC DNA]</scope>
    <source>
        <strain evidence="1">201800293</strain>
    </source>
</reference>
<dbReference type="RefSeq" id="WP_135637618.1">
    <property type="nucleotide sequence ID" value="NZ_RQFE01000037.1"/>
</dbReference>
<dbReference type="OrthoDB" id="3354031at2"/>
<comment type="caution">
    <text evidence="1">The sequence shown here is derived from an EMBL/GenBank/DDBJ whole genome shotgun (WGS) entry which is preliminary data.</text>
</comment>
<sequence length="227" mass="26947">MNKDFITFTKEISWFIKKSDKIDFLKYDSQLHISEYFQNIFPVLTELLINARILNLRINNQFYKLFSWTNKNDISFGWLNLIEEQSKRSLNLISEHKLLLTEIGGIKEAYNQPASSLSNNQNFLFIESECSIGIGDWDEYYRAQCNEENKPIIEYKDYICFTKEANGNKCLYNSKNKHVYLFAHDHSFQNVKCLENQPEYTFYKIDGIVNFVDYVETLASEWKNNLK</sequence>
<organism evidence="1 2">
    <name type="scientific">Leptospira kanakyensis</name>
    <dbReference type="NCBI Taxonomy" id="2484968"/>
    <lineage>
        <taxon>Bacteria</taxon>
        <taxon>Pseudomonadati</taxon>
        <taxon>Spirochaetota</taxon>
        <taxon>Spirochaetia</taxon>
        <taxon>Leptospirales</taxon>
        <taxon>Leptospiraceae</taxon>
        <taxon>Leptospira</taxon>
    </lineage>
</organism>
<accession>A0A6N4Q164</accession>